<dbReference type="EMBL" id="HBNR01057310">
    <property type="protein sequence ID" value="CAE4624674.1"/>
    <property type="molecule type" value="Transcribed_RNA"/>
</dbReference>
<organism evidence="2">
    <name type="scientific">Alexandrium monilatum</name>
    <dbReference type="NCBI Taxonomy" id="311494"/>
    <lineage>
        <taxon>Eukaryota</taxon>
        <taxon>Sar</taxon>
        <taxon>Alveolata</taxon>
        <taxon>Dinophyceae</taxon>
        <taxon>Gonyaulacales</taxon>
        <taxon>Pyrocystaceae</taxon>
        <taxon>Alexandrium</taxon>
    </lineage>
</organism>
<name>A0A7S4RTM7_9DINO</name>
<feature type="compositionally biased region" description="Low complexity" evidence="1">
    <location>
        <begin position="31"/>
        <end position="42"/>
    </location>
</feature>
<dbReference type="AlphaFoldDB" id="A0A7S4RTM7"/>
<feature type="region of interest" description="Disordered" evidence="1">
    <location>
        <begin position="1"/>
        <end position="42"/>
    </location>
</feature>
<evidence type="ECO:0000313" key="2">
    <source>
        <dbReference type="EMBL" id="CAE4624674.1"/>
    </source>
</evidence>
<reference evidence="2" key="1">
    <citation type="submission" date="2021-01" db="EMBL/GenBank/DDBJ databases">
        <authorList>
            <person name="Corre E."/>
            <person name="Pelletier E."/>
            <person name="Niang G."/>
            <person name="Scheremetjew M."/>
            <person name="Finn R."/>
            <person name="Kale V."/>
            <person name="Holt S."/>
            <person name="Cochrane G."/>
            <person name="Meng A."/>
            <person name="Brown T."/>
            <person name="Cohen L."/>
        </authorList>
    </citation>
    <scope>NUCLEOTIDE SEQUENCE</scope>
    <source>
        <strain evidence="2">CCMP3105</strain>
    </source>
</reference>
<accession>A0A7S4RTM7</accession>
<sequence>MSKRSSGDSGESSKVATSGAFSRTAPPSAPVPGVAGGAADLPLGNWASDAGKCRIFKDPITSRLAYEEPLAEGRRLHGWLNPVQGEEPLWRGSLALLEAGRPPWYGPSFGPEPEMVGSIQVRHLPGGEGEDAAMETQIRVAEEDTDWQSPVRFRKESGGEPEAAAAPKIEWTDGKVKAQGEEKEEEASDKKRTKTV</sequence>
<gene>
    <name evidence="2" type="ORF">AMON00008_LOCUS40318</name>
</gene>
<protein>
    <submittedName>
        <fullName evidence="2">Uncharacterized protein</fullName>
    </submittedName>
</protein>
<feature type="compositionally biased region" description="Basic and acidic residues" evidence="1">
    <location>
        <begin position="170"/>
        <end position="181"/>
    </location>
</feature>
<feature type="region of interest" description="Disordered" evidence="1">
    <location>
        <begin position="123"/>
        <end position="196"/>
    </location>
</feature>
<proteinExistence type="predicted"/>
<evidence type="ECO:0000256" key="1">
    <source>
        <dbReference type="SAM" id="MobiDB-lite"/>
    </source>
</evidence>